<accession>A0A445MBR6</accession>
<organism evidence="2">
    <name type="scientific">Ensete ventricosum</name>
    <name type="common">Abyssinian banana</name>
    <name type="synonym">Musa ensete</name>
    <dbReference type="NCBI Taxonomy" id="4639"/>
    <lineage>
        <taxon>Eukaryota</taxon>
        <taxon>Viridiplantae</taxon>
        <taxon>Streptophyta</taxon>
        <taxon>Embryophyta</taxon>
        <taxon>Tracheophyta</taxon>
        <taxon>Spermatophyta</taxon>
        <taxon>Magnoliopsida</taxon>
        <taxon>Liliopsida</taxon>
        <taxon>Zingiberales</taxon>
        <taxon>Musaceae</taxon>
        <taxon>Ensete</taxon>
    </lineage>
</organism>
<dbReference type="EMBL" id="KV875564">
    <property type="protein sequence ID" value="RZR71654.1"/>
    <property type="molecule type" value="Genomic_DNA"/>
</dbReference>
<evidence type="ECO:0000313" key="2">
    <source>
        <dbReference type="EMBL" id="RZR71654.1"/>
    </source>
</evidence>
<sequence length="80" mass="9181">MDCLGSLTARYRAIPPKSIIGDRFRPSAVDFNRQWSIETVSAEGRRKKKREKKTLESDAALRPRDPSPVGNFFSPRKEME</sequence>
<proteinExistence type="predicted"/>
<dbReference type="Proteomes" id="UP000290560">
    <property type="component" value="Unassembled WGS sequence"/>
</dbReference>
<reference evidence="2" key="1">
    <citation type="journal article" date="2018" name="Data Brief">
        <title>Genome sequence data from 17 accessions of Ensete ventricosum, a staple food crop for millions in Ethiopia.</title>
        <authorList>
            <person name="Yemataw Z."/>
            <person name="Muzemil S."/>
            <person name="Ambachew D."/>
            <person name="Tripathi L."/>
            <person name="Tesfaye K."/>
            <person name="Chala A."/>
            <person name="Farbos A."/>
            <person name="O'Neill P."/>
            <person name="Moore K."/>
            <person name="Grant M."/>
            <person name="Studholme D.J."/>
        </authorList>
    </citation>
    <scope>NUCLEOTIDE SEQUENCE [LARGE SCALE GENOMIC DNA]</scope>
    <source>
        <tissue evidence="2">Leaf</tissue>
    </source>
</reference>
<dbReference type="AlphaFoldDB" id="A0A445MBR6"/>
<gene>
    <name evidence="2" type="ORF">BHM03_00006236</name>
</gene>
<evidence type="ECO:0000256" key="1">
    <source>
        <dbReference type="SAM" id="MobiDB-lite"/>
    </source>
</evidence>
<name>A0A445MBR6_ENSVE</name>
<protein>
    <submittedName>
        <fullName evidence="2">Uncharacterized protein</fullName>
    </submittedName>
</protein>
<feature type="region of interest" description="Disordered" evidence="1">
    <location>
        <begin position="42"/>
        <end position="80"/>
    </location>
</feature>
<feature type="compositionally biased region" description="Basic and acidic residues" evidence="1">
    <location>
        <begin position="53"/>
        <end position="65"/>
    </location>
</feature>